<sequence length="506" mass="57302">MNAYKINWVIQMLTISDEELVNRMRFDNPWWGSGAIPQDVSAYPERDYFAPFLDLVRERQLRRAVVLMGPRRVGKTIMMQQAIKHLLAAGADKQNLLFISLDTPLFSGLPLEKLLQVYLGSYGGAPGDRTIFFDEIQYLKDWEVHLKSLVDSYRDIKFVVSGSAAAALSRGSRESGAGRFTEFLLPPLTFAEFLRLTGHPLATVMGETDLIDRIGELNAAFVDYLNYGGYPELALSEEAKRNPARYIGQDIVEKVLLRDLPSLYGISDVQELQHLFKVLAFNTGQEVSLEGLSKSSRVAKNTLRRYIEYLEAAFLVRTVERIDINAQRFQRNHYFKVYLTNPCLRAALFGPVRADDDIMGAMVETAIFAQWFHDAKAKDHLRYARDKEGEIDIVSVQFGEPAWIVEIKWTDRFFERPGDLGYLRKFAAKHARSLNWPAPSPNIVITTKQKTGDISFDIVPMHFEPAAYYCLKVGRNAADAAAQQVEFDLLPPAAPGEDDGQEELPF</sequence>
<dbReference type="PANTHER" id="PTHR33295">
    <property type="entry name" value="ATPASE"/>
    <property type="match status" value="1"/>
</dbReference>
<dbReference type="Pfam" id="PF13173">
    <property type="entry name" value="AAA_14"/>
    <property type="match status" value="1"/>
</dbReference>
<organism evidence="3">
    <name type="scientific">uncultured Pleomorphomonas sp</name>
    <dbReference type="NCBI Taxonomy" id="442121"/>
    <lineage>
        <taxon>Bacteria</taxon>
        <taxon>Pseudomonadati</taxon>
        <taxon>Pseudomonadota</taxon>
        <taxon>Alphaproteobacteria</taxon>
        <taxon>Hyphomicrobiales</taxon>
        <taxon>Pleomorphomonadaceae</taxon>
        <taxon>Pleomorphomonas</taxon>
        <taxon>environmental samples</taxon>
    </lineage>
</organism>
<dbReference type="InterPro" id="IPR025420">
    <property type="entry name" value="DUF4143"/>
</dbReference>
<feature type="domain" description="DUF4143" evidence="2">
    <location>
        <begin position="258"/>
        <end position="409"/>
    </location>
</feature>
<dbReference type="AlphaFoldDB" id="A0A212LLQ1"/>
<evidence type="ECO:0000313" key="3">
    <source>
        <dbReference type="EMBL" id="SCM78453.1"/>
    </source>
</evidence>
<gene>
    <name evidence="3" type="ORF">KL86PLE_70177</name>
</gene>
<feature type="domain" description="AAA" evidence="1">
    <location>
        <begin position="62"/>
        <end position="194"/>
    </location>
</feature>
<dbReference type="PANTHER" id="PTHR33295:SF18">
    <property type="entry name" value="AAA+ ATPASE DOMAIN-CONTAINING PROTEIN"/>
    <property type="match status" value="1"/>
</dbReference>
<reference evidence="3" key="1">
    <citation type="submission" date="2016-08" db="EMBL/GenBank/DDBJ databases">
        <authorList>
            <person name="Seilhamer J.J."/>
        </authorList>
    </citation>
    <scope>NUCLEOTIDE SEQUENCE</scope>
    <source>
        <strain evidence="3">86</strain>
    </source>
</reference>
<name>A0A212LLQ1_9HYPH</name>
<dbReference type="EMBL" id="FMJD01000011">
    <property type="protein sequence ID" value="SCM78453.1"/>
    <property type="molecule type" value="Genomic_DNA"/>
</dbReference>
<evidence type="ECO:0000259" key="2">
    <source>
        <dbReference type="Pfam" id="PF13635"/>
    </source>
</evidence>
<dbReference type="InterPro" id="IPR027417">
    <property type="entry name" value="P-loop_NTPase"/>
</dbReference>
<proteinExistence type="predicted"/>
<dbReference type="Pfam" id="PF13635">
    <property type="entry name" value="DUF4143"/>
    <property type="match status" value="1"/>
</dbReference>
<accession>A0A212LLQ1</accession>
<dbReference type="InterPro" id="IPR041682">
    <property type="entry name" value="AAA_14"/>
</dbReference>
<dbReference type="SUPFAM" id="SSF52540">
    <property type="entry name" value="P-loop containing nucleoside triphosphate hydrolases"/>
    <property type="match status" value="1"/>
</dbReference>
<evidence type="ECO:0000259" key="1">
    <source>
        <dbReference type="Pfam" id="PF13173"/>
    </source>
</evidence>
<protein>
    <submittedName>
        <fullName evidence="3">ATPase (AAA+ superfamily)</fullName>
    </submittedName>
</protein>